<evidence type="ECO:0000256" key="4">
    <source>
        <dbReference type="ARBA" id="ARBA00022840"/>
    </source>
</evidence>
<dbReference type="KEGG" id="tac:Ta0297"/>
<evidence type="ECO:0000256" key="2">
    <source>
        <dbReference type="ARBA" id="ARBA00022801"/>
    </source>
</evidence>
<keyword evidence="4" id="KW-0067">ATP-binding</keyword>
<dbReference type="EMBL" id="AL445063">
    <property type="protein sequence ID" value="CAC11442.1"/>
    <property type="molecule type" value="Genomic_DNA"/>
</dbReference>
<evidence type="ECO:0000259" key="6">
    <source>
        <dbReference type="PROSITE" id="PS51192"/>
    </source>
</evidence>
<dbReference type="GO" id="GO:0005829">
    <property type="term" value="C:cytosol"/>
    <property type="evidence" value="ECO:0007669"/>
    <property type="project" value="TreeGrafter"/>
</dbReference>
<dbReference type="GO" id="GO:0003676">
    <property type="term" value="F:nucleic acid binding"/>
    <property type="evidence" value="ECO:0007669"/>
    <property type="project" value="InterPro"/>
</dbReference>
<dbReference type="Gene3D" id="3.40.50.300">
    <property type="entry name" value="P-loop containing nucleotide triphosphate hydrolases"/>
    <property type="match status" value="2"/>
</dbReference>
<keyword evidence="3" id="KW-0347">Helicase</keyword>
<keyword evidence="1" id="KW-0547">Nucleotide-binding</keyword>
<dbReference type="PROSITE" id="PS51194">
    <property type="entry name" value="HELICASE_CTER"/>
    <property type="match status" value="1"/>
</dbReference>
<reference evidence="9 10" key="1">
    <citation type="journal article" date="2000" name="Nature">
        <title>The genome sequence of the thermoacidophilic scavenger Thermoplasma acidophilum.</title>
        <authorList>
            <person name="Ruepp A."/>
            <person name="Graml W."/>
            <person name="Santos-Martinez M.L."/>
            <person name="Koretke K.K."/>
            <person name="Volker C."/>
            <person name="Mewes H.W."/>
            <person name="Frishman D."/>
            <person name="Stocker S."/>
            <person name="Lupas A.N."/>
            <person name="Baumeister W."/>
        </authorList>
    </citation>
    <scope>NUCLEOTIDE SEQUENCE [LARGE SCALE GENOMIC DNA]</scope>
    <source>
        <strain evidence="10">ATCC 25905 / DSM 1728 / JCM 9062 / NBRC 15155 / AMRC-C165</strain>
    </source>
</reference>
<dbReference type="GO" id="GO:0140097">
    <property type="term" value="F:catalytic activity, acting on DNA"/>
    <property type="evidence" value="ECO:0007669"/>
    <property type="project" value="UniProtKB-ARBA"/>
</dbReference>
<dbReference type="InterPro" id="IPR014014">
    <property type="entry name" value="RNA_helicase_DEAD_Q_motif"/>
</dbReference>
<dbReference type="Proteomes" id="UP000001024">
    <property type="component" value="Chromosome"/>
</dbReference>
<evidence type="ECO:0000256" key="3">
    <source>
        <dbReference type="ARBA" id="ARBA00022806"/>
    </source>
</evidence>
<dbReference type="HOGENOM" id="CLU_003041_28_3_2"/>
<dbReference type="InterPro" id="IPR044742">
    <property type="entry name" value="DEAD/DEAH_RhlB"/>
</dbReference>
<evidence type="ECO:0000259" key="8">
    <source>
        <dbReference type="PROSITE" id="PS51195"/>
    </source>
</evidence>
<sequence length="388" mass="43866">MVLLFMNLSFAGFSRMVGISMSKFEECNIKEDLKSDLKRMGFVDMTAVQERTIEPALAGRDLIIRSKTGSGKTAAYLVPIINNISLGRKPSALIVLPTRELALQVHGVAEKLGHSSRIRSTVIYGGASMSRQIELLDRGTDIIVGTPGRILDLHERGFLNLSAVKYFVLDEADVMLDMGFIDDIKRMMSLLREDKQTFILSATMPEEIIDMANDFMRDPETIIVGSDEVTVKEIYHYYAISKRNRKLHVLQTYLKTYGPQKTIIFSRTKVGTKMVCDFLLNMGYNAVMINGDMSQSQRERAMYLFRNRADYLVATNVAARGIDIRDVTDIINFDLPDDPKVYVHRVGRTARLGSEGRAFSIVEEGQRDAVYQIEHMARVSLKQIKLQE</sequence>
<dbReference type="InterPro" id="IPR050079">
    <property type="entry name" value="DEAD_box_RNA_helicase"/>
</dbReference>
<evidence type="ECO:0000259" key="7">
    <source>
        <dbReference type="PROSITE" id="PS51194"/>
    </source>
</evidence>
<dbReference type="SUPFAM" id="SSF52540">
    <property type="entry name" value="P-loop containing nucleoside triphosphate hydrolases"/>
    <property type="match status" value="2"/>
</dbReference>
<feature type="short sequence motif" description="Q motif" evidence="5">
    <location>
        <begin position="22"/>
        <end position="50"/>
    </location>
</feature>
<dbReference type="SMART" id="SM00487">
    <property type="entry name" value="DEXDc"/>
    <property type="match status" value="1"/>
</dbReference>
<dbReference type="SMART" id="SM00490">
    <property type="entry name" value="HELICc"/>
    <property type="match status" value="1"/>
</dbReference>
<dbReference type="PANTHER" id="PTHR47959:SF13">
    <property type="entry name" value="ATP-DEPENDENT RNA HELICASE RHLE"/>
    <property type="match status" value="1"/>
</dbReference>
<accession>Q9HLD1</accession>
<dbReference type="PROSITE" id="PS51195">
    <property type="entry name" value="Q_MOTIF"/>
    <property type="match status" value="1"/>
</dbReference>
<dbReference type="InterPro" id="IPR001650">
    <property type="entry name" value="Helicase_C-like"/>
</dbReference>
<dbReference type="EnsemblBacteria" id="CAC11442">
    <property type="protein sequence ID" value="CAC11442"/>
    <property type="gene ID" value="CAC11442"/>
</dbReference>
<dbReference type="CDD" id="cd00268">
    <property type="entry name" value="DEADc"/>
    <property type="match status" value="1"/>
</dbReference>
<dbReference type="AlphaFoldDB" id="Q9HLD1"/>
<feature type="domain" description="Helicase C-terminal" evidence="7">
    <location>
        <begin position="248"/>
        <end position="388"/>
    </location>
</feature>
<dbReference type="Pfam" id="PF00271">
    <property type="entry name" value="Helicase_C"/>
    <property type="match status" value="1"/>
</dbReference>
<dbReference type="InParanoid" id="Q9HLD1"/>
<name>Q9HLD1_THEAC</name>
<gene>
    <name evidence="9" type="ordered locus">Ta0297</name>
</gene>
<feature type="domain" description="DEAD-box RNA helicase Q" evidence="8">
    <location>
        <begin position="22"/>
        <end position="50"/>
    </location>
</feature>
<evidence type="ECO:0000256" key="1">
    <source>
        <dbReference type="ARBA" id="ARBA00022741"/>
    </source>
</evidence>
<dbReference type="eggNOG" id="arCOG00558">
    <property type="taxonomic scope" value="Archaea"/>
</dbReference>
<dbReference type="STRING" id="273075.gene:9571514"/>
<dbReference type="GO" id="GO:0003724">
    <property type="term" value="F:RNA helicase activity"/>
    <property type="evidence" value="ECO:0007669"/>
    <property type="project" value="InterPro"/>
</dbReference>
<dbReference type="GO" id="GO:0016787">
    <property type="term" value="F:hydrolase activity"/>
    <property type="evidence" value="ECO:0007669"/>
    <property type="project" value="UniProtKB-KW"/>
</dbReference>
<keyword evidence="10" id="KW-1185">Reference proteome</keyword>
<evidence type="ECO:0000313" key="9">
    <source>
        <dbReference type="EMBL" id="CAC11442.1"/>
    </source>
</evidence>
<dbReference type="InterPro" id="IPR011545">
    <property type="entry name" value="DEAD/DEAH_box_helicase_dom"/>
</dbReference>
<dbReference type="PaxDb" id="273075-Ta0297"/>
<dbReference type="CDD" id="cd18787">
    <property type="entry name" value="SF2_C_DEAD"/>
    <property type="match status" value="1"/>
</dbReference>
<dbReference type="GO" id="GO:0005524">
    <property type="term" value="F:ATP binding"/>
    <property type="evidence" value="ECO:0007669"/>
    <property type="project" value="UniProtKB-KW"/>
</dbReference>
<dbReference type="InterPro" id="IPR014001">
    <property type="entry name" value="Helicase_ATP-bd"/>
</dbReference>
<evidence type="ECO:0000313" key="10">
    <source>
        <dbReference type="Proteomes" id="UP000001024"/>
    </source>
</evidence>
<dbReference type="PANTHER" id="PTHR47959">
    <property type="entry name" value="ATP-DEPENDENT RNA HELICASE RHLE-RELATED"/>
    <property type="match status" value="1"/>
</dbReference>
<keyword evidence="2" id="KW-0378">Hydrolase</keyword>
<dbReference type="Pfam" id="PF00270">
    <property type="entry name" value="DEAD"/>
    <property type="match status" value="1"/>
</dbReference>
<evidence type="ECO:0000256" key="5">
    <source>
        <dbReference type="PROSITE-ProRule" id="PRU00552"/>
    </source>
</evidence>
<feature type="domain" description="Helicase ATP-binding" evidence="6">
    <location>
        <begin position="53"/>
        <end position="222"/>
    </location>
</feature>
<organism evidence="9 10">
    <name type="scientific">Thermoplasma acidophilum (strain ATCC 25905 / DSM 1728 / JCM 9062 / NBRC 15155 / AMRC-C165)</name>
    <dbReference type="NCBI Taxonomy" id="273075"/>
    <lineage>
        <taxon>Archaea</taxon>
        <taxon>Methanobacteriati</taxon>
        <taxon>Thermoplasmatota</taxon>
        <taxon>Thermoplasmata</taxon>
        <taxon>Thermoplasmatales</taxon>
        <taxon>Thermoplasmataceae</taxon>
        <taxon>Thermoplasma</taxon>
    </lineage>
</organism>
<proteinExistence type="predicted"/>
<dbReference type="InterPro" id="IPR027417">
    <property type="entry name" value="P-loop_NTPase"/>
</dbReference>
<dbReference type="PROSITE" id="PS51192">
    <property type="entry name" value="HELICASE_ATP_BIND_1"/>
    <property type="match status" value="1"/>
</dbReference>
<dbReference type="FunCoup" id="Q9HLD1">
    <property type="interactions" value="76"/>
</dbReference>
<protein>
    <submittedName>
        <fullName evidence="9">Probable DEAD box protein</fullName>
    </submittedName>
</protein>